<dbReference type="AlphaFoldDB" id="B4DAE6"/>
<accession>B4DAE6</accession>
<organism evidence="1 2">
    <name type="scientific">Chthoniobacter flavus Ellin428</name>
    <dbReference type="NCBI Taxonomy" id="497964"/>
    <lineage>
        <taxon>Bacteria</taxon>
        <taxon>Pseudomonadati</taxon>
        <taxon>Verrucomicrobiota</taxon>
        <taxon>Spartobacteria</taxon>
        <taxon>Chthoniobacterales</taxon>
        <taxon>Chthoniobacteraceae</taxon>
        <taxon>Chthoniobacter</taxon>
    </lineage>
</organism>
<evidence type="ECO:0000313" key="2">
    <source>
        <dbReference type="Proteomes" id="UP000005824"/>
    </source>
</evidence>
<evidence type="ECO:0000313" key="1">
    <source>
        <dbReference type="EMBL" id="EDY16607.1"/>
    </source>
</evidence>
<dbReference type="InParanoid" id="B4DAE6"/>
<gene>
    <name evidence="1" type="ORF">CfE428DRAFT_5887</name>
</gene>
<comment type="caution">
    <text evidence="1">The sequence shown here is derived from an EMBL/GenBank/DDBJ whole genome shotgun (WGS) entry which is preliminary data.</text>
</comment>
<sequence length="97" mass="10931">MKTRMFRYPCSYLIYSPAFDALPTVMRDHLLQRLYDILTGSDTNPQFAKIAASDRQAILEILRETKPNLPDYWRAKTAERASDPAITAPAKVASSAP</sequence>
<dbReference type="STRING" id="497964.CfE428DRAFT_5887"/>
<reference evidence="1 2" key="1">
    <citation type="journal article" date="2011" name="J. Bacteriol.">
        <title>Genome sequence of Chthoniobacter flavus Ellin428, an aerobic heterotrophic soil bacterium.</title>
        <authorList>
            <person name="Kant R."/>
            <person name="van Passel M.W."/>
            <person name="Palva A."/>
            <person name="Lucas S."/>
            <person name="Lapidus A."/>
            <person name="Glavina Del Rio T."/>
            <person name="Dalin E."/>
            <person name="Tice H."/>
            <person name="Bruce D."/>
            <person name="Goodwin L."/>
            <person name="Pitluck S."/>
            <person name="Larimer F.W."/>
            <person name="Land M.L."/>
            <person name="Hauser L."/>
            <person name="Sangwan P."/>
            <person name="de Vos W.M."/>
            <person name="Janssen P.H."/>
            <person name="Smidt H."/>
        </authorList>
    </citation>
    <scope>NUCLEOTIDE SEQUENCE [LARGE SCALE GENOMIC DNA]</scope>
    <source>
        <strain evidence="1 2">Ellin428</strain>
    </source>
</reference>
<dbReference type="EMBL" id="ABVL01000030">
    <property type="protein sequence ID" value="EDY16607.1"/>
    <property type="molecule type" value="Genomic_DNA"/>
</dbReference>
<proteinExistence type="predicted"/>
<protein>
    <submittedName>
        <fullName evidence="1">Uncharacterized protein</fullName>
    </submittedName>
</protein>
<name>B4DAE6_9BACT</name>
<dbReference type="Proteomes" id="UP000005824">
    <property type="component" value="Unassembled WGS sequence"/>
</dbReference>
<dbReference type="RefSeq" id="WP_006983207.1">
    <property type="nucleotide sequence ID" value="NZ_ABVL01000030.1"/>
</dbReference>
<keyword evidence="2" id="KW-1185">Reference proteome</keyword>